<gene>
    <name evidence="2" type="ORF">CAUS1442_LOCUS14380</name>
</gene>
<name>A0A7R9ZSC9_9STRA</name>
<dbReference type="AlphaFoldDB" id="A0A7R9ZSC9"/>
<proteinExistence type="predicted"/>
<dbReference type="Gene3D" id="2.40.480.10">
    <property type="entry name" value="Allene oxide cyclase-like"/>
    <property type="match status" value="1"/>
</dbReference>
<sequence length="167" mass="17742">MTRFSTWLNFTLVAILPMMARSSPALRSRQLNSNTLAFQAELNMGTPLEDTANLIGATSAINGTIIDQTTNTPTGSMFGTCTVVEITPTDQTNLYCQHHLSFFDTTGESGFGQIVVAGTMKVAQNNGGQFVVTGTSGDFADKTGGLLQLLFMTAQLPLQVQGVLSLA</sequence>
<organism evidence="2">
    <name type="scientific">Craspedostauros australis</name>
    <dbReference type="NCBI Taxonomy" id="1486917"/>
    <lineage>
        <taxon>Eukaryota</taxon>
        <taxon>Sar</taxon>
        <taxon>Stramenopiles</taxon>
        <taxon>Ochrophyta</taxon>
        <taxon>Bacillariophyta</taxon>
        <taxon>Bacillariophyceae</taxon>
        <taxon>Bacillariophycidae</taxon>
        <taxon>Naviculales</taxon>
        <taxon>Naviculaceae</taxon>
        <taxon>Craspedostauros</taxon>
    </lineage>
</organism>
<evidence type="ECO:0008006" key="3">
    <source>
        <dbReference type="Google" id="ProtNLM"/>
    </source>
</evidence>
<dbReference type="InterPro" id="IPR044859">
    <property type="entry name" value="Allene_oxi_cyc_Dirigent"/>
</dbReference>
<accession>A0A7R9ZSC9</accession>
<feature type="chain" id="PRO_5031076814" description="Dirigent protein" evidence="1">
    <location>
        <begin position="23"/>
        <end position="167"/>
    </location>
</feature>
<feature type="signal peptide" evidence="1">
    <location>
        <begin position="1"/>
        <end position="22"/>
    </location>
</feature>
<keyword evidence="1" id="KW-0732">Signal</keyword>
<evidence type="ECO:0000256" key="1">
    <source>
        <dbReference type="SAM" id="SignalP"/>
    </source>
</evidence>
<protein>
    <recommendedName>
        <fullName evidence="3">Dirigent protein</fullName>
    </recommendedName>
</protein>
<evidence type="ECO:0000313" key="2">
    <source>
        <dbReference type="EMBL" id="CAD8342245.1"/>
    </source>
</evidence>
<dbReference type="EMBL" id="HBEF01023234">
    <property type="protein sequence ID" value="CAD8342245.1"/>
    <property type="molecule type" value="Transcribed_RNA"/>
</dbReference>
<reference evidence="2" key="1">
    <citation type="submission" date="2021-01" db="EMBL/GenBank/DDBJ databases">
        <authorList>
            <person name="Corre E."/>
            <person name="Pelletier E."/>
            <person name="Niang G."/>
            <person name="Scheremetjew M."/>
            <person name="Finn R."/>
            <person name="Kale V."/>
            <person name="Holt S."/>
            <person name="Cochrane G."/>
            <person name="Meng A."/>
            <person name="Brown T."/>
            <person name="Cohen L."/>
        </authorList>
    </citation>
    <scope>NUCLEOTIDE SEQUENCE</scope>
    <source>
        <strain evidence="2">CCMP3328</strain>
    </source>
</reference>